<comment type="caution">
    <text evidence="1">The sequence shown here is derived from an EMBL/GenBank/DDBJ whole genome shotgun (WGS) entry which is preliminary data.</text>
</comment>
<sequence>MDVILSRAGLSAAQQRNVCFGAVKDEVKQTEAKLADALASLKKLREVVRVARDVHNAQPSLVGLSTSARTAVAQMTQVSKTISPLLEEIRSSLNTFATPRSFDYSTEEEDEEDDELARWRDRTEQRSAFQRLRSLYDRFAALRHARETSRFRSKKDNVRCTRRS</sequence>
<accession>A0A6A4BNF9</accession>
<reference evidence="1 2" key="1">
    <citation type="submission" date="2018-08" db="EMBL/GenBank/DDBJ databases">
        <title>Genomic investigation of the strawberry pathogen Phytophthora fragariae indicates pathogenicity is determined by transcriptional variation in three key races.</title>
        <authorList>
            <person name="Adams T.M."/>
            <person name="Armitage A.D."/>
            <person name="Sobczyk M.K."/>
            <person name="Bates H.J."/>
            <person name="Dunwell J.M."/>
            <person name="Nellist C.F."/>
            <person name="Harrison R.J."/>
        </authorList>
    </citation>
    <scope>NUCLEOTIDE SEQUENCE [LARGE SCALE GENOMIC DNA]</scope>
    <source>
        <strain evidence="1 2">SCRP333</strain>
    </source>
</reference>
<proteinExistence type="predicted"/>
<dbReference type="EMBL" id="QXFT01004647">
    <property type="protein sequence ID" value="KAE9276675.1"/>
    <property type="molecule type" value="Genomic_DNA"/>
</dbReference>
<dbReference type="Proteomes" id="UP000434957">
    <property type="component" value="Unassembled WGS sequence"/>
</dbReference>
<dbReference type="AlphaFoldDB" id="A0A6A4BNF9"/>
<keyword evidence="2" id="KW-1185">Reference proteome</keyword>
<evidence type="ECO:0000313" key="2">
    <source>
        <dbReference type="Proteomes" id="UP000434957"/>
    </source>
</evidence>
<evidence type="ECO:0000313" key="1">
    <source>
        <dbReference type="EMBL" id="KAE9276675.1"/>
    </source>
</evidence>
<name>A0A6A4BNF9_9STRA</name>
<gene>
    <name evidence="1" type="ORF">PR003_g28998</name>
</gene>
<organism evidence="1 2">
    <name type="scientific">Phytophthora rubi</name>
    <dbReference type="NCBI Taxonomy" id="129364"/>
    <lineage>
        <taxon>Eukaryota</taxon>
        <taxon>Sar</taxon>
        <taxon>Stramenopiles</taxon>
        <taxon>Oomycota</taxon>
        <taxon>Peronosporomycetes</taxon>
        <taxon>Peronosporales</taxon>
        <taxon>Peronosporaceae</taxon>
        <taxon>Phytophthora</taxon>
    </lineage>
</organism>
<protein>
    <submittedName>
        <fullName evidence="1">Uncharacterized protein</fullName>
    </submittedName>
</protein>